<name>A0ACC2MJF3_PERAE</name>
<evidence type="ECO:0000313" key="1">
    <source>
        <dbReference type="EMBL" id="KAJ8645648.1"/>
    </source>
</evidence>
<dbReference type="Proteomes" id="UP001234297">
    <property type="component" value="Chromosome 2"/>
</dbReference>
<dbReference type="EMBL" id="CM056810">
    <property type="protein sequence ID" value="KAJ8645648.1"/>
    <property type="molecule type" value="Genomic_DNA"/>
</dbReference>
<evidence type="ECO:0000313" key="2">
    <source>
        <dbReference type="Proteomes" id="UP001234297"/>
    </source>
</evidence>
<gene>
    <name evidence="1" type="ORF">MRB53_007396</name>
</gene>
<keyword evidence="2" id="KW-1185">Reference proteome</keyword>
<proteinExistence type="predicted"/>
<comment type="caution">
    <text evidence="1">The sequence shown here is derived from an EMBL/GenBank/DDBJ whole genome shotgun (WGS) entry which is preliminary data.</text>
</comment>
<reference evidence="1 2" key="1">
    <citation type="journal article" date="2022" name="Hortic Res">
        <title>A haplotype resolved chromosomal level avocado genome allows analysis of novel avocado genes.</title>
        <authorList>
            <person name="Nath O."/>
            <person name="Fletcher S.J."/>
            <person name="Hayward A."/>
            <person name="Shaw L.M."/>
            <person name="Masouleh A.K."/>
            <person name="Furtado A."/>
            <person name="Henry R.J."/>
            <person name="Mitter N."/>
        </authorList>
    </citation>
    <scope>NUCLEOTIDE SEQUENCE [LARGE SCALE GENOMIC DNA]</scope>
    <source>
        <strain evidence="2">cv. Hass</strain>
    </source>
</reference>
<sequence>MVTLRKKARTLEIPANPKHGEENPSPKPSKDDSVSGYEQCRDERIKQNLQRMQNLGIFDLSSKLKSQSQPPKRPNKKTPEKKSPLINPLPPRRSSRLQSVTPVSYVEIHKVKAEKSLWDEKNLVREGREAEVYTEEHDKLLGTCEENWELFKDGYGDDGKRIYDPIKGKTCHQCRQKTLGHRTHCGKCNLVQGQFCGDCLYLRYGENVLETKKNPDWICPVCRGICNCSLCRLKKGWAPTGPLAKKVLDLGFKSVAHYLIQTRRSQPNSEDPIPDHPTLAKRSLAFTDKEDTSEQEKAQNCSSEMEAEGNKDDEFNGEKELLSPTLAKRSLSFMHMEDRSEQEKSPLRTLDLEPEDNKEEFDGVGKNESERDLYLEMAEELESGPNSNSSGVDNAVPANEPKLGIEHQSKKKPTLTPIHNPDSIAGRLRKRPNRS</sequence>
<protein>
    <submittedName>
        <fullName evidence="1">Uncharacterized protein</fullName>
    </submittedName>
</protein>
<accession>A0ACC2MJF3</accession>
<organism evidence="1 2">
    <name type="scientific">Persea americana</name>
    <name type="common">Avocado</name>
    <dbReference type="NCBI Taxonomy" id="3435"/>
    <lineage>
        <taxon>Eukaryota</taxon>
        <taxon>Viridiplantae</taxon>
        <taxon>Streptophyta</taxon>
        <taxon>Embryophyta</taxon>
        <taxon>Tracheophyta</taxon>
        <taxon>Spermatophyta</taxon>
        <taxon>Magnoliopsida</taxon>
        <taxon>Magnoliidae</taxon>
        <taxon>Laurales</taxon>
        <taxon>Lauraceae</taxon>
        <taxon>Persea</taxon>
    </lineage>
</organism>